<comment type="caution">
    <text evidence="2">The sequence shown here is derived from an EMBL/GenBank/DDBJ whole genome shotgun (WGS) entry which is preliminary data.</text>
</comment>
<accession>A0AA38GTW0</accession>
<dbReference type="EMBL" id="JAHRHJ020000002">
    <property type="protein sequence ID" value="KAH9326445.1"/>
    <property type="molecule type" value="Genomic_DNA"/>
</dbReference>
<evidence type="ECO:0000313" key="3">
    <source>
        <dbReference type="Proteomes" id="UP000824469"/>
    </source>
</evidence>
<sequence length="82" mass="9378">SDEEEETSSIESPSGSKDESSSRYEMEVEISSEFSPTIVGSTMDSFEEDRWIFYVEKVDNLTKIITDGNIKIVFDIEKDLKK</sequence>
<evidence type="ECO:0000313" key="2">
    <source>
        <dbReference type="EMBL" id="KAH9326445.1"/>
    </source>
</evidence>
<protein>
    <submittedName>
        <fullName evidence="2">Uncharacterized protein</fullName>
    </submittedName>
</protein>
<reference evidence="2 3" key="1">
    <citation type="journal article" date="2021" name="Nat. Plants">
        <title>The Taxus genome provides insights into paclitaxel biosynthesis.</title>
        <authorList>
            <person name="Xiong X."/>
            <person name="Gou J."/>
            <person name="Liao Q."/>
            <person name="Li Y."/>
            <person name="Zhou Q."/>
            <person name="Bi G."/>
            <person name="Li C."/>
            <person name="Du R."/>
            <person name="Wang X."/>
            <person name="Sun T."/>
            <person name="Guo L."/>
            <person name="Liang H."/>
            <person name="Lu P."/>
            <person name="Wu Y."/>
            <person name="Zhang Z."/>
            <person name="Ro D.K."/>
            <person name="Shang Y."/>
            <person name="Huang S."/>
            <person name="Yan J."/>
        </authorList>
    </citation>
    <scope>NUCLEOTIDE SEQUENCE [LARGE SCALE GENOMIC DNA]</scope>
    <source>
        <strain evidence="2">Ta-2019</strain>
    </source>
</reference>
<dbReference type="Proteomes" id="UP000824469">
    <property type="component" value="Unassembled WGS sequence"/>
</dbReference>
<feature type="compositionally biased region" description="Basic and acidic residues" evidence="1">
    <location>
        <begin position="16"/>
        <end position="26"/>
    </location>
</feature>
<feature type="non-terminal residue" evidence="2">
    <location>
        <position position="1"/>
    </location>
</feature>
<keyword evidence="3" id="KW-1185">Reference proteome</keyword>
<name>A0AA38GTW0_TAXCH</name>
<dbReference type="AlphaFoldDB" id="A0AA38GTW0"/>
<organism evidence="2 3">
    <name type="scientific">Taxus chinensis</name>
    <name type="common">Chinese yew</name>
    <name type="synonym">Taxus wallichiana var. chinensis</name>
    <dbReference type="NCBI Taxonomy" id="29808"/>
    <lineage>
        <taxon>Eukaryota</taxon>
        <taxon>Viridiplantae</taxon>
        <taxon>Streptophyta</taxon>
        <taxon>Embryophyta</taxon>
        <taxon>Tracheophyta</taxon>
        <taxon>Spermatophyta</taxon>
        <taxon>Pinopsida</taxon>
        <taxon>Pinidae</taxon>
        <taxon>Conifers II</taxon>
        <taxon>Cupressales</taxon>
        <taxon>Taxaceae</taxon>
        <taxon>Taxus</taxon>
    </lineage>
</organism>
<proteinExistence type="predicted"/>
<feature type="region of interest" description="Disordered" evidence="1">
    <location>
        <begin position="1"/>
        <end position="27"/>
    </location>
</feature>
<evidence type="ECO:0000256" key="1">
    <source>
        <dbReference type="SAM" id="MobiDB-lite"/>
    </source>
</evidence>
<gene>
    <name evidence="2" type="ORF">KI387_006623</name>
</gene>
<feature type="non-terminal residue" evidence="2">
    <location>
        <position position="82"/>
    </location>
</feature>